<dbReference type="Pfam" id="PF17384">
    <property type="entry name" value="DUF150_C"/>
    <property type="match status" value="1"/>
</dbReference>
<dbReference type="GO" id="GO:0000028">
    <property type="term" value="P:ribosomal small subunit assembly"/>
    <property type="evidence" value="ECO:0007669"/>
    <property type="project" value="TreeGrafter"/>
</dbReference>
<keyword evidence="7" id="KW-1185">Reference proteome</keyword>
<sequence length="173" mass="18954">MAEINKSNADTIAQMLAPVVADFDLYLEDVKVVRSGKHTIVRVIVDLETGTGGVDSALLTDVSRDISAALDEKDPIAGAYSLEVSTPGIDRPLVELRHFERALGRLIHFHFKDGTDVTARLTGIDGTVFTLIPHVKKNKQVVDGAEYEVSLDQIKKAQIIVEFKKIEAGEEEL</sequence>
<name>A0A4Q9V0W5_9ACTO</name>
<dbReference type="RefSeq" id="WP_131279659.1">
    <property type="nucleotide sequence ID" value="NZ_JBHSLR010000009.1"/>
</dbReference>
<dbReference type="Proteomes" id="UP000293036">
    <property type="component" value="Unassembled WGS sequence"/>
</dbReference>
<dbReference type="Pfam" id="PF02576">
    <property type="entry name" value="RimP_N"/>
    <property type="match status" value="1"/>
</dbReference>
<dbReference type="HAMAP" id="MF_01077">
    <property type="entry name" value="RimP"/>
    <property type="match status" value="1"/>
</dbReference>
<accession>A0A4Q9V0W5</accession>
<dbReference type="InterPro" id="IPR028998">
    <property type="entry name" value="RimP_C"/>
</dbReference>
<dbReference type="GO" id="GO:0005829">
    <property type="term" value="C:cytosol"/>
    <property type="evidence" value="ECO:0007669"/>
    <property type="project" value="TreeGrafter"/>
</dbReference>
<keyword evidence="2 3" id="KW-0690">Ribosome biogenesis</keyword>
<comment type="subcellular location">
    <subcellularLocation>
        <location evidence="3">Cytoplasm</location>
    </subcellularLocation>
</comment>
<evidence type="ECO:0000256" key="1">
    <source>
        <dbReference type="ARBA" id="ARBA00022490"/>
    </source>
</evidence>
<dbReference type="PANTHER" id="PTHR33867:SF1">
    <property type="entry name" value="RIBOSOME MATURATION FACTOR RIMP"/>
    <property type="match status" value="1"/>
</dbReference>
<dbReference type="OrthoDB" id="9805006at2"/>
<evidence type="ECO:0000313" key="7">
    <source>
        <dbReference type="Proteomes" id="UP000293036"/>
    </source>
</evidence>
<dbReference type="SUPFAM" id="SSF75420">
    <property type="entry name" value="YhbC-like, N-terminal domain"/>
    <property type="match status" value="1"/>
</dbReference>
<dbReference type="InterPro" id="IPR003728">
    <property type="entry name" value="Ribosome_maturation_RimP"/>
</dbReference>
<evidence type="ECO:0000256" key="2">
    <source>
        <dbReference type="ARBA" id="ARBA00022517"/>
    </source>
</evidence>
<dbReference type="GO" id="GO:0006412">
    <property type="term" value="P:translation"/>
    <property type="evidence" value="ECO:0007669"/>
    <property type="project" value="TreeGrafter"/>
</dbReference>
<gene>
    <name evidence="3" type="primary">rimP</name>
    <name evidence="6" type="ORF">EZJ44_02080</name>
</gene>
<dbReference type="EMBL" id="SJDT01000002">
    <property type="protein sequence ID" value="TBW22724.1"/>
    <property type="molecule type" value="Genomic_DNA"/>
</dbReference>
<reference evidence="6 7" key="1">
    <citation type="submission" date="2019-02" db="EMBL/GenBank/DDBJ databases">
        <title>Arcanobacterium bovis sp. nov., isolated from the milk of a cow with mastitis.</title>
        <authorList>
            <person name="Sammra O."/>
            <person name="Foster G."/>
            <person name="Hassan A."/>
            <person name="Alssahen M."/>
            <person name="Laemmler C."/>
            <person name="Borowiak M."/>
            <person name="Malorny B."/>
            <person name="Abdulmawjood A."/>
        </authorList>
    </citation>
    <scope>NUCLEOTIDE SEQUENCE [LARGE SCALE GENOMIC DNA]</scope>
    <source>
        <strain evidence="6 7">C605018/01/1</strain>
    </source>
</reference>
<evidence type="ECO:0000256" key="3">
    <source>
        <dbReference type="HAMAP-Rule" id="MF_01077"/>
    </source>
</evidence>
<organism evidence="6 7">
    <name type="scientific">Arcanobacterium bovis</name>
    <dbReference type="NCBI Taxonomy" id="2529275"/>
    <lineage>
        <taxon>Bacteria</taxon>
        <taxon>Bacillati</taxon>
        <taxon>Actinomycetota</taxon>
        <taxon>Actinomycetes</taxon>
        <taxon>Actinomycetales</taxon>
        <taxon>Actinomycetaceae</taxon>
        <taxon>Arcanobacterium</taxon>
    </lineage>
</organism>
<protein>
    <recommendedName>
        <fullName evidence="3">Ribosome maturation factor RimP</fullName>
    </recommendedName>
</protein>
<keyword evidence="1 3" id="KW-0963">Cytoplasm</keyword>
<comment type="caution">
    <text evidence="6">The sequence shown here is derived from an EMBL/GenBank/DDBJ whole genome shotgun (WGS) entry which is preliminary data.</text>
</comment>
<comment type="similarity">
    <text evidence="3">Belongs to the RimP family.</text>
</comment>
<evidence type="ECO:0000259" key="5">
    <source>
        <dbReference type="Pfam" id="PF17384"/>
    </source>
</evidence>
<dbReference type="SUPFAM" id="SSF74942">
    <property type="entry name" value="YhbC-like, C-terminal domain"/>
    <property type="match status" value="1"/>
</dbReference>
<dbReference type="InterPro" id="IPR036847">
    <property type="entry name" value="RimP_C_sf"/>
</dbReference>
<dbReference type="AlphaFoldDB" id="A0A4Q9V0W5"/>
<feature type="domain" description="Ribosome maturation factor RimP C-terminal" evidence="5">
    <location>
        <begin position="93"/>
        <end position="163"/>
    </location>
</feature>
<dbReference type="InterPro" id="IPR035956">
    <property type="entry name" value="RimP_N_sf"/>
</dbReference>
<feature type="domain" description="Ribosome maturation factor RimP N-terminal" evidence="4">
    <location>
        <begin position="15"/>
        <end position="90"/>
    </location>
</feature>
<dbReference type="PANTHER" id="PTHR33867">
    <property type="entry name" value="RIBOSOME MATURATION FACTOR RIMP"/>
    <property type="match status" value="1"/>
</dbReference>
<evidence type="ECO:0000313" key="6">
    <source>
        <dbReference type="EMBL" id="TBW22724.1"/>
    </source>
</evidence>
<proteinExistence type="inferred from homology"/>
<dbReference type="CDD" id="cd01734">
    <property type="entry name" value="YlxS_C"/>
    <property type="match status" value="1"/>
</dbReference>
<dbReference type="InterPro" id="IPR028989">
    <property type="entry name" value="RimP_N"/>
</dbReference>
<comment type="function">
    <text evidence="3">Required for maturation of 30S ribosomal subunits.</text>
</comment>
<evidence type="ECO:0000259" key="4">
    <source>
        <dbReference type="Pfam" id="PF02576"/>
    </source>
</evidence>
<dbReference type="Gene3D" id="3.30.300.70">
    <property type="entry name" value="RimP-like superfamily, N-terminal"/>
    <property type="match status" value="1"/>
</dbReference>